<evidence type="ECO:0000256" key="2">
    <source>
        <dbReference type="ARBA" id="ARBA00023295"/>
    </source>
</evidence>
<dbReference type="InterPro" id="IPR023186">
    <property type="entry name" value="IUNH"/>
</dbReference>
<dbReference type="InterPro" id="IPR036452">
    <property type="entry name" value="Ribo_hydro-like"/>
</dbReference>
<protein>
    <submittedName>
        <fullName evidence="4">Nucleoside hydrolase</fullName>
    </submittedName>
</protein>
<keyword evidence="5" id="KW-1185">Reference proteome</keyword>
<reference evidence="4 5" key="1">
    <citation type="submission" date="2024-09" db="EMBL/GenBank/DDBJ databases">
        <authorList>
            <person name="Sun Q."/>
            <person name="Mori K."/>
        </authorList>
    </citation>
    <scope>NUCLEOTIDE SEQUENCE [LARGE SCALE GENOMIC DNA]</scope>
    <source>
        <strain evidence="4 5">TISTR 2452</strain>
    </source>
</reference>
<evidence type="ECO:0000313" key="4">
    <source>
        <dbReference type="EMBL" id="MFB9324585.1"/>
    </source>
</evidence>
<dbReference type="EMBL" id="JBHMDO010000003">
    <property type="protein sequence ID" value="MFB9324585.1"/>
    <property type="molecule type" value="Genomic_DNA"/>
</dbReference>
<dbReference type="Gene3D" id="3.90.245.10">
    <property type="entry name" value="Ribonucleoside hydrolase-like"/>
    <property type="match status" value="1"/>
</dbReference>
<dbReference type="CDD" id="cd02650">
    <property type="entry name" value="nuc_hydro_CaPnhB"/>
    <property type="match status" value="1"/>
</dbReference>
<evidence type="ECO:0000256" key="1">
    <source>
        <dbReference type="ARBA" id="ARBA00022801"/>
    </source>
</evidence>
<dbReference type="GO" id="GO:0016787">
    <property type="term" value="F:hydrolase activity"/>
    <property type="evidence" value="ECO:0007669"/>
    <property type="project" value="UniProtKB-KW"/>
</dbReference>
<dbReference type="InterPro" id="IPR001910">
    <property type="entry name" value="Inosine/uridine_hydrolase_dom"/>
</dbReference>
<evidence type="ECO:0000259" key="3">
    <source>
        <dbReference type="Pfam" id="PF01156"/>
    </source>
</evidence>
<dbReference type="PANTHER" id="PTHR12304">
    <property type="entry name" value="INOSINE-URIDINE PREFERRING NUCLEOSIDE HYDROLASE"/>
    <property type="match status" value="1"/>
</dbReference>
<name>A0ABV5KI82_9BACL</name>
<gene>
    <name evidence="4" type="ORF">ACFFSY_01360</name>
</gene>
<sequence>MAKTRIILDVDTGIDDALALLYAVKADGIQLEGITTGMGNVSLGQATLNTLQVLDLANAPAELPVAMGAERPLFRRMPHTAEFIHGPNGLGGFELPATSRKPIDEHAADFIVRKASELDGELTLVFVGRLTNLALALAKDPSIARKVNRLVLMGGALEVPGNVTPVAEANIWGDPDAAHIVFESGMPITMVGLDVTMKTVMLERHIEQLKRQAAAGAEAQVTFIEAILQFYFQAYERQNGFYGSPLHDPLAVAVALDPSLVSTEEHYIRIETRGELSAGATLSDRRRAPSVTNADVCVDVESERFIEQFIQVLAQAQMEEEKR</sequence>
<evidence type="ECO:0000313" key="5">
    <source>
        <dbReference type="Proteomes" id="UP001589747"/>
    </source>
</evidence>
<dbReference type="RefSeq" id="WP_377488753.1">
    <property type="nucleotide sequence ID" value="NZ_JBHMDO010000003.1"/>
</dbReference>
<dbReference type="SUPFAM" id="SSF53590">
    <property type="entry name" value="Nucleoside hydrolase"/>
    <property type="match status" value="1"/>
</dbReference>
<proteinExistence type="predicted"/>
<keyword evidence="1 4" id="KW-0378">Hydrolase</keyword>
<keyword evidence="2" id="KW-0326">Glycosidase</keyword>
<accession>A0ABV5KI82</accession>
<feature type="domain" description="Inosine/uridine-preferring nucleoside hydrolase" evidence="3">
    <location>
        <begin position="6"/>
        <end position="307"/>
    </location>
</feature>
<dbReference type="Proteomes" id="UP001589747">
    <property type="component" value="Unassembled WGS sequence"/>
</dbReference>
<dbReference type="PANTHER" id="PTHR12304:SF4">
    <property type="entry name" value="URIDINE NUCLEOSIDASE"/>
    <property type="match status" value="1"/>
</dbReference>
<comment type="caution">
    <text evidence="4">The sequence shown here is derived from an EMBL/GenBank/DDBJ whole genome shotgun (WGS) entry which is preliminary data.</text>
</comment>
<organism evidence="4 5">
    <name type="scientific">Paenibacillus aurantiacus</name>
    <dbReference type="NCBI Taxonomy" id="1936118"/>
    <lineage>
        <taxon>Bacteria</taxon>
        <taxon>Bacillati</taxon>
        <taxon>Bacillota</taxon>
        <taxon>Bacilli</taxon>
        <taxon>Bacillales</taxon>
        <taxon>Paenibacillaceae</taxon>
        <taxon>Paenibacillus</taxon>
    </lineage>
</organism>
<dbReference type="Pfam" id="PF01156">
    <property type="entry name" value="IU_nuc_hydro"/>
    <property type="match status" value="1"/>
</dbReference>